<dbReference type="Gene3D" id="3.40.50.2000">
    <property type="entry name" value="Glycogen Phosphorylase B"/>
    <property type="match status" value="1"/>
</dbReference>
<dbReference type="GO" id="GO:0008781">
    <property type="term" value="F:N-acylneuraminate cytidylyltransferase activity"/>
    <property type="evidence" value="ECO:0007669"/>
    <property type="project" value="UniProtKB-EC"/>
</dbReference>
<reference evidence="2 3" key="1">
    <citation type="submission" date="2017-02" db="EMBL/GenBank/DDBJ databases">
        <authorList>
            <person name="Peterson S.W."/>
        </authorList>
    </citation>
    <scope>NUCLEOTIDE SEQUENCE [LARGE SCALE GENOMIC DNA]</scope>
    <source>
        <strain evidence="2 3">CIP104813</strain>
    </source>
</reference>
<keyword evidence="3" id="KW-1185">Reference proteome</keyword>
<dbReference type="Proteomes" id="UP000195981">
    <property type="component" value="Unassembled WGS sequence"/>
</dbReference>
<evidence type="ECO:0000313" key="2">
    <source>
        <dbReference type="EMBL" id="SLM90783.1"/>
    </source>
</evidence>
<dbReference type="GO" id="GO:0016747">
    <property type="term" value="F:acyltransferase activity, transferring groups other than amino-acyl groups"/>
    <property type="evidence" value="ECO:0007669"/>
    <property type="project" value="InterPro"/>
</dbReference>
<dbReference type="SUPFAM" id="SSF55729">
    <property type="entry name" value="Acyl-CoA N-acyltransferases (Nat)"/>
    <property type="match status" value="1"/>
</dbReference>
<name>A0A1X6WYE8_9MICO</name>
<dbReference type="PROSITE" id="PS51186">
    <property type="entry name" value="GNAT"/>
    <property type="match status" value="1"/>
</dbReference>
<accession>A0A1X6WYE8</accession>
<keyword evidence="2" id="KW-0548">Nucleotidyltransferase</keyword>
<evidence type="ECO:0000313" key="3">
    <source>
        <dbReference type="Proteomes" id="UP000195981"/>
    </source>
</evidence>
<dbReference type="EC" id="2.7.7.43" evidence="2"/>
<dbReference type="InterPro" id="IPR000182">
    <property type="entry name" value="GNAT_dom"/>
</dbReference>
<dbReference type="SUPFAM" id="SSF53756">
    <property type="entry name" value="UDP-Glycosyltransferase/glycogen phosphorylase"/>
    <property type="match status" value="1"/>
</dbReference>
<dbReference type="Gene3D" id="3.40.50.11190">
    <property type="match status" value="1"/>
</dbReference>
<feature type="domain" description="N-acetyltransferase" evidence="1">
    <location>
        <begin position="343"/>
        <end position="493"/>
    </location>
</feature>
<dbReference type="Pfam" id="PF13302">
    <property type="entry name" value="Acetyltransf_3"/>
    <property type="match status" value="1"/>
</dbReference>
<protein>
    <submittedName>
        <fullName evidence="2">N-Acetylneuraminate cytidylyltransferase</fullName>
        <ecNumber evidence="2">2.7.7.43</ecNumber>
    </submittedName>
</protein>
<dbReference type="RefSeq" id="WP_087103429.1">
    <property type="nucleotide sequence ID" value="NZ_FWFG01000050.1"/>
</dbReference>
<dbReference type="EMBL" id="FWFG01000050">
    <property type="protein sequence ID" value="SLM90783.1"/>
    <property type="molecule type" value="Genomic_DNA"/>
</dbReference>
<proteinExistence type="predicted"/>
<dbReference type="OrthoDB" id="9805604at2"/>
<keyword evidence="2" id="KW-0808">Transferase</keyword>
<dbReference type="InterPro" id="IPR016181">
    <property type="entry name" value="Acyl_CoA_acyltransferase"/>
</dbReference>
<evidence type="ECO:0000259" key="1">
    <source>
        <dbReference type="PROSITE" id="PS51186"/>
    </source>
</evidence>
<organism evidence="2 3">
    <name type="scientific">Brachybacterium nesterenkovii</name>
    <dbReference type="NCBI Taxonomy" id="47847"/>
    <lineage>
        <taxon>Bacteria</taxon>
        <taxon>Bacillati</taxon>
        <taxon>Actinomycetota</taxon>
        <taxon>Actinomycetes</taxon>
        <taxon>Micrococcales</taxon>
        <taxon>Dermabacteraceae</taxon>
        <taxon>Brachybacterium</taxon>
    </lineage>
</organism>
<dbReference type="Gene3D" id="3.40.630.30">
    <property type="match status" value="1"/>
</dbReference>
<sequence>MTLAVLRCDATPDGGVGHLVRAVSVADAARDAGHEVVVAGAIRSELAQQLLADAGIEAVPAGDDLGILAAEVGATVVHVDDYAVGPDAIEQVHASGALLSSMEDSSFGRRPADIAIDSTIGAERTQRPRDGSGAVLRGIRYAPMRAAVRAARAQREASRPVGPAASILVVMGGTDATGAAGTIAAVCTAARGAGDVTVIARASAWDDVRAAAGDEVRLEEPSPAFLDRARDADLVVSAAGTTAWELACIGVPSLLVAVVANQVAGYEAALSTGIAHGLGTLDEVRADPAAATARVEEALRDLREGRSWAAAGRDAVDGLGASRIVAAWGDALDSRRGGDGSSITARPAGESDALLLLRWRNDPATRRVSRSTGLVPWGDHAGWFRAVLASEDRELYVVEQAGAPIGTVRFDRLEEPEWEVSITLAPEARGRGLAGPVLAAGERAFDGRHPGTRIVAAVLPGNEASQRLFRRAGYELAVGRRDGDFDVLVRRDPS</sequence>
<gene>
    <name evidence="2" type="ORF">FM110_05580</name>
</gene>
<dbReference type="AlphaFoldDB" id="A0A1X6WYE8"/>